<evidence type="ECO:0000313" key="2">
    <source>
        <dbReference type="EMBL" id="CAK9313408.1"/>
    </source>
</evidence>
<proteinExistence type="predicted"/>
<feature type="compositionally biased region" description="Basic and acidic residues" evidence="1">
    <location>
        <begin position="70"/>
        <end position="80"/>
    </location>
</feature>
<name>A0ABP0XZ14_9ROSI</name>
<accession>A0ABP0XZ14</accession>
<dbReference type="Proteomes" id="UP001642487">
    <property type="component" value="Chromosome 11"/>
</dbReference>
<feature type="region of interest" description="Disordered" evidence="1">
    <location>
        <begin position="39"/>
        <end position="80"/>
    </location>
</feature>
<reference evidence="2 3" key="1">
    <citation type="submission" date="2024-03" db="EMBL/GenBank/DDBJ databases">
        <authorList>
            <person name="Gkanogiannis A."/>
            <person name="Becerra Lopez-Lavalle L."/>
        </authorList>
    </citation>
    <scope>NUCLEOTIDE SEQUENCE [LARGE SCALE GENOMIC DNA]</scope>
</reference>
<gene>
    <name evidence="2" type="ORF">CITCOLO1_LOCUS5122</name>
</gene>
<keyword evidence="3" id="KW-1185">Reference proteome</keyword>
<dbReference type="EMBL" id="OZ021745">
    <property type="protein sequence ID" value="CAK9313408.1"/>
    <property type="molecule type" value="Genomic_DNA"/>
</dbReference>
<organism evidence="2 3">
    <name type="scientific">Citrullus colocynthis</name>
    <name type="common">colocynth</name>
    <dbReference type="NCBI Taxonomy" id="252529"/>
    <lineage>
        <taxon>Eukaryota</taxon>
        <taxon>Viridiplantae</taxon>
        <taxon>Streptophyta</taxon>
        <taxon>Embryophyta</taxon>
        <taxon>Tracheophyta</taxon>
        <taxon>Spermatophyta</taxon>
        <taxon>Magnoliopsida</taxon>
        <taxon>eudicotyledons</taxon>
        <taxon>Gunneridae</taxon>
        <taxon>Pentapetalae</taxon>
        <taxon>rosids</taxon>
        <taxon>fabids</taxon>
        <taxon>Cucurbitales</taxon>
        <taxon>Cucurbitaceae</taxon>
        <taxon>Benincaseae</taxon>
        <taxon>Citrullus</taxon>
    </lineage>
</organism>
<evidence type="ECO:0000313" key="3">
    <source>
        <dbReference type="Proteomes" id="UP001642487"/>
    </source>
</evidence>
<protein>
    <submittedName>
        <fullName evidence="2">Uncharacterized protein</fullName>
    </submittedName>
</protein>
<evidence type="ECO:0000256" key="1">
    <source>
        <dbReference type="SAM" id="MobiDB-lite"/>
    </source>
</evidence>
<sequence length="80" mass="9422">MKRNPDVGKRLRMSRTRKMKKKKKIRSISFSGWRFWRESGSHQSEQRAVIDQYKQSKGPPCRAASTITENDEKTPIKSVR</sequence>